<feature type="transmembrane region" description="Helical" evidence="1">
    <location>
        <begin position="253"/>
        <end position="276"/>
    </location>
</feature>
<feature type="domain" description="DUF112" evidence="2">
    <location>
        <begin position="17"/>
        <end position="435"/>
    </location>
</feature>
<dbReference type="EMBL" id="ADLK01000032">
    <property type="protein sequence ID" value="KMW16002.1"/>
    <property type="molecule type" value="Genomic_DNA"/>
</dbReference>
<dbReference type="RefSeq" id="WP_048930731.1">
    <property type="nucleotide sequence ID" value="NZ_KQ235882.1"/>
</dbReference>
<proteinExistence type="predicted"/>
<evidence type="ECO:0000313" key="3">
    <source>
        <dbReference type="EMBL" id="KMW16002.1"/>
    </source>
</evidence>
<dbReference type="InterPro" id="IPR002823">
    <property type="entry name" value="DUF112_TM"/>
</dbReference>
<dbReference type="AlphaFoldDB" id="A0A0J9BSF6"/>
<keyword evidence="1" id="KW-1133">Transmembrane helix</keyword>
<gene>
    <name evidence="3" type="ORF">HMPREF9470_04440</name>
</gene>
<protein>
    <recommendedName>
        <fullName evidence="2">DUF112 domain-containing protein</fullName>
    </recommendedName>
</protein>
<feature type="transmembrane region" description="Helical" evidence="1">
    <location>
        <begin position="103"/>
        <end position="129"/>
    </location>
</feature>
<evidence type="ECO:0000313" key="4">
    <source>
        <dbReference type="Proteomes" id="UP000037392"/>
    </source>
</evidence>
<dbReference type="Pfam" id="PF01970">
    <property type="entry name" value="TctA"/>
    <property type="match status" value="1"/>
</dbReference>
<dbReference type="PATRIC" id="fig|742734.4.peg.4758"/>
<sequence length="498" mass="52181">METIFRCLQEAFQLQNILIITGGTILGIICGAIPGLTATMSIALILPITYVLPADLGMAAILGVFVGATYGGSISSILINIPGTPASMMTGMDGYPMAQKGEAGTALGIATISSFIGGVLSGLVLIFVAPKLGSVALEFGPAEYFAVGVFSLSLIAGIVGKNIYKGLAAGLIGVCFNLAGSDPVTGVARYAFGNVSMTGGLTLVPMLVGLFGFREVLKQAESAHLSYEVVKQVNKILPSRTQMLRILPTTIRGGIIGTFVGILPGAGGPIASFLAYDTEKRLVDKEKTFGTGDIRGVAASESANNGTNGGALVPLLTLGVPGDGATAVMLGAFMMNNITPGPILFVNHADLVNSIYTNYMIAAVLMLVLGLLAARLFMKVIRVPQNVLIPIIAVLCVIGSYSVKRSIFDVGTMIFMGILGYIFDKRGFPVIATVLGTVLGGLIERNYRSAVQLGKGSFLFIFTKPIAVAILLLTAIMLFWPVIRYGVTAWRQRALQNK</sequence>
<name>A0A0J9BSF6_9FIRM</name>
<evidence type="ECO:0000259" key="2">
    <source>
        <dbReference type="Pfam" id="PF01970"/>
    </source>
</evidence>
<feature type="transmembrane region" description="Helical" evidence="1">
    <location>
        <begin position="358"/>
        <end position="377"/>
    </location>
</feature>
<feature type="transmembrane region" description="Helical" evidence="1">
    <location>
        <begin position="56"/>
        <end position="82"/>
    </location>
</feature>
<accession>A0A0J9BSF6</accession>
<feature type="transmembrane region" description="Helical" evidence="1">
    <location>
        <begin position="459"/>
        <end position="483"/>
    </location>
</feature>
<dbReference type="GeneID" id="93163782"/>
<evidence type="ECO:0000256" key="1">
    <source>
        <dbReference type="SAM" id="Phobius"/>
    </source>
</evidence>
<keyword evidence="1" id="KW-0812">Transmembrane</keyword>
<keyword evidence="1" id="KW-0472">Membrane</keyword>
<dbReference type="PANTHER" id="PTHR35342:SF5">
    <property type="entry name" value="TRICARBOXYLIC TRANSPORT PROTEIN"/>
    <property type="match status" value="1"/>
</dbReference>
<feature type="transmembrane region" description="Helical" evidence="1">
    <location>
        <begin position="190"/>
        <end position="213"/>
    </location>
</feature>
<feature type="transmembrane region" description="Helical" evidence="1">
    <location>
        <begin position="429"/>
        <end position="447"/>
    </location>
</feature>
<feature type="transmembrane region" description="Helical" evidence="1">
    <location>
        <begin position="324"/>
        <end position="346"/>
    </location>
</feature>
<dbReference type="Proteomes" id="UP000037392">
    <property type="component" value="Unassembled WGS sequence"/>
</dbReference>
<feature type="transmembrane region" description="Helical" evidence="1">
    <location>
        <begin position="17"/>
        <end position="50"/>
    </location>
</feature>
<feature type="transmembrane region" description="Helical" evidence="1">
    <location>
        <begin position="383"/>
        <end position="401"/>
    </location>
</feature>
<organism evidence="3 4">
    <name type="scientific">[Clostridium] citroniae WAL-19142</name>
    <dbReference type="NCBI Taxonomy" id="742734"/>
    <lineage>
        <taxon>Bacteria</taxon>
        <taxon>Bacillati</taxon>
        <taxon>Bacillota</taxon>
        <taxon>Clostridia</taxon>
        <taxon>Lachnospirales</taxon>
        <taxon>Lachnospiraceae</taxon>
        <taxon>Enterocloster</taxon>
    </lineage>
</organism>
<dbReference type="OrthoDB" id="9781349at2"/>
<comment type="caution">
    <text evidence="3">The sequence shown here is derived from an EMBL/GenBank/DDBJ whole genome shotgun (WGS) entry which is preliminary data.</text>
</comment>
<dbReference type="PANTHER" id="PTHR35342">
    <property type="entry name" value="TRICARBOXYLIC TRANSPORT PROTEIN"/>
    <property type="match status" value="1"/>
</dbReference>
<reference evidence="3 4" key="1">
    <citation type="submission" date="2011-04" db="EMBL/GenBank/DDBJ databases">
        <title>The Genome Sequence of Clostridium citroniae WAL-19142.</title>
        <authorList>
            <consortium name="The Broad Institute Genome Sequencing Platform"/>
            <person name="Earl A."/>
            <person name="Ward D."/>
            <person name="Feldgarden M."/>
            <person name="Gevers D."/>
            <person name="Warren Y.A."/>
            <person name="Tyrrell K.L."/>
            <person name="Citron D.M."/>
            <person name="Goldstein E.J."/>
            <person name="Daigneault M."/>
            <person name="Allen-Vercoe E."/>
            <person name="Young S.K."/>
            <person name="Zeng Q."/>
            <person name="Gargeya S."/>
            <person name="Fitzgerald M."/>
            <person name="Haas B."/>
            <person name="Abouelleil A."/>
            <person name="Alvarado L."/>
            <person name="Arachchi H.M."/>
            <person name="Berlin A."/>
            <person name="Brown A."/>
            <person name="Chapman S.B."/>
            <person name="Chen Z."/>
            <person name="Dunbar C."/>
            <person name="Freedman E."/>
            <person name="Gearin G."/>
            <person name="Gellesch M."/>
            <person name="Goldberg J."/>
            <person name="Griggs A."/>
            <person name="Gujja S."/>
            <person name="Heilman E.R."/>
            <person name="Heiman D."/>
            <person name="Howarth C."/>
            <person name="Larson L."/>
            <person name="Lui A."/>
            <person name="MacDonald P.J."/>
            <person name="Mehta T."/>
            <person name="Montmayeur A."/>
            <person name="Murphy C."/>
            <person name="Neiman D."/>
            <person name="Pearson M."/>
            <person name="Priest M."/>
            <person name="Roberts A."/>
            <person name="Saif S."/>
            <person name="Shea T."/>
            <person name="Shenoy N."/>
            <person name="Sisk P."/>
            <person name="Stolte C."/>
            <person name="Sykes S."/>
            <person name="White J."/>
            <person name="Yandava C."/>
            <person name="Wortman J."/>
            <person name="Nusbaum C."/>
            <person name="Birren B."/>
        </authorList>
    </citation>
    <scope>NUCLEOTIDE SEQUENCE [LARGE SCALE GENOMIC DNA]</scope>
    <source>
        <strain evidence="3 4">WAL-19142</strain>
    </source>
</reference>
<feature type="transmembrane region" description="Helical" evidence="1">
    <location>
        <begin position="141"/>
        <end position="159"/>
    </location>
</feature>
<feature type="transmembrane region" description="Helical" evidence="1">
    <location>
        <begin position="166"/>
        <end position="184"/>
    </location>
</feature>